<dbReference type="AlphaFoldDB" id="A0AAV7VXS5"/>
<proteinExistence type="predicted"/>
<keyword evidence="3" id="KW-1185">Reference proteome</keyword>
<protein>
    <submittedName>
        <fullName evidence="2">Uncharacterized protein</fullName>
    </submittedName>
</protein>
<feature type="compositionally biased region" description="Basic and acidic residues" evidence="1">
    <location>
        <begin position="61"/>
        <end position="71"/>
    </location>
</feature>
<feature type="compositionally biased region" description="Basic and acidic residues" evidence="1">
    <location>
        <begin position="31"/>
        <end position="51"/>
    </location>
</feature>
<dbReference type="EMBL" id="JANPWB010000002">
    <property type="protein sequence ID" value="KAJ1204789.1"/>
    <property type="molecule type" value="Genomic_DNA"/>
</dbReference>
<evidence type="ECO:0000313" key="3">
    <source>
        <dbReference type="Proteomes" id="UP001066276"/>
    </source>
</evidence>
<dbReference type="Proteomes" id="UP001066276">
    <property type="component" value="Chromosome 1_2"/>
</dbReference>
<evidence type="ECO:0000313" key="2">
    <source>
        <dbReference type="EMBL" id="KAJ1204789.1"/>
    </source>
</evidence>
<gene>
    <name evidence="2" type="ORF">NDU88_000227</name>
</gene>
<reference evidence="2" key="1">
    <citation type="journal article" date="2022" name="bioRxiv">
        <title>Sequencing and chromosome-scale assembly of the giantPleurodeles waltlgenome.</title>
        <authorList>
            <person name="Brown T."/>
            <person name="Elewa A."/>
            <person name="Iarovenko S."/>
            <person name="Subramanian E."/>
            <person name="Araus A.J."/>
            <person name="Petzold A."/>
            <person name="Susuki M."/>
            <person name="Suzuki K.-i.T."/>
            <person name="Hayashi T."/>
            <person name="Toyoda A."/>
            <person name="Oliveira C."/>
            <person name="Osipova E."/>
            <person name="Leigh N.D."/>
            <person name="Simon A."/>
            <person name="Yun M.H."/>
        </authorList>
    </citation>
    <scope>NUCLEOTIDE SEQUENCE</scope>
    <source>
        <strain evidence="2">20211129_DDA</strain>
        <tissue evidence="2">Liver</tissue>
    </source>
</reference>
<sequence>MKRSRQGQQKKDSNGGLLSTGRAGALKRRPIGQERGEVGGDEKRERKRDTDTRDEEEETKECEGTTEEKPKVSTMAEQANPQDCSETEEESEVWLGTEWWMPPETPLQPSEELW</sequence>
<name>A0AAV7VXS5_PLEWA</name>
<evidence type="ECO:0000256" key="1">
    <source>
        <dbReference type="SAM" id="MobiDB-lite"/>
    </source>
</evidence>
<organism evidence="2 3">
    <name type="scientific">Pleurodeles waltl</name>
    <name type="common">Iberian ribbed newt</name>
    <dbReference type="NCBI Taxonomy" id="8319"/>
    <lineage>
        <taxon>Eukaryota</taxon>
        <taxon>Metazoa</taxon>
        <taxon>Chordata</taxon>
        <taxon>Craniata</taxon>
        <taxon>Vertebrata</taxon>
        <taxon>Euteleostomi</taxon>
        <taxon>Amphibia</taxon>
        <taxon>Batrachia</taxon>
        <taxon>Caudata</taxon>
        <taxon>Salamandroidea</taxon>
        <taxon>Salamandridae</taxon>
        <taxon>Pleurodelinae</taxon>
        <taxon>Pleurodeles</taxon>
    </lineage>
</organism>
<feature type="region of interest" description="Disordered" evidence="1">
    <location>
        <begin position="1"/>
        <end position="114"/>
    </location>
</feature>
<accession>A0AAV7VXS5</accession>
<comment type="caution">
    <text evidence="2">The sequence shown here is derived from an EMBL/GenBank/DDBJ whole genome shotgun (WGS) entry which is preliminary data.</text>
</comment>
<feature type="compositionally biased region" description="Polar residues" evidence="1">
    <location>
        <begin position="75"/>
        <end position="84"/>
    </location>
</feature>